<comment type="caution">
    <text evidence="4">The sequence shown here is derived from an EMBL/GenBank/DDBJ whole genome shotgun (WGS) entry which is preliminary data.</text>
</comment>
<dbReference type="Gene3D" id="2.60.120.1440">
    <property type="match status" value="1"/>
</dbReference>
<dbReference type="RefSeq" id="WP_024023551.1">
    <property type="nucleotide sequence ID" value="NZ_AYOZ01000010.1"/>
</dbReference>
<feature type="transmembrane region" description="Helical" evidence="1">
    <location>
        <begin position="80"/>
        <end position="98"/>
    </location>
</feature>
<evidence type="ECO:0000313" key="5">
    <source>
        <dbReference type="Proteomes" id="UP000018857"/>
    </source>
</evidence>
<sequence length="312" mass="34813">MQPNQIDVDRIQKAAHLMARLWSDEPSKHDQHACTTWRAADPANEKAWQCLIQAQGHFGNVPKDTVKIIARSRNISRRHMLSLLGLSTAGVFFTGSYIENRTMSSGQDYKNLATATGEIKSLQLSNTTRVVLNTRTTLSMPTASQFKLDDGEVFLDVSTTTPYQIETQEGVISFQQGQLAIRRTDDITRISLFSGRNIQLHGRQMQVPLSIKPGESMAFNAINSSTMSPANPNSIGWVTGKLMAQRMPLTDFIHELSRYRKGVLRVSPELSQLAVTGVFSLSNTDQILHQLEATLPIHVYQLTPYWVSVTQA</sequence>
<keyword evidence="1" id="KW-0472">Membrane</keyword>
<dbReference type="Proteomes" id="UP000018857">
    <property type="component" value="Unassembled WGS sequence"/>
</dbReference>
<keyword evidence="5" id="KW-1185">Reference proteome</keyword>
<dbReference type="OrthoDB" id="7032198at2"/>
<dbReference type="InterPro" id="IPR012373">
    <property type="entry name" value="Ferrdict_sens_TM"/>
</dbReference>
<organism evidence="4 5">
    <name type="scientific">Marinomonas profundimaris</name>
    <dbReference type="NCBI Taxonomy" id="1208321"/>
    <lineage>
        <taxon>Bacteria</taxon>
        <taxon>Pseudomonadati</taxon>
        <taxon>Pseudomonadota</taxon>
        <taxon>Gammaproteobacteria</taxon>
        <taxon>Oceanospirillales</taxon>
        <taxon>Oceanospirillaceae</taxon>
        <taxon>Marinomonas</taxon>
    </lineage>
</organism>
<gene>
    <name evidence="4" type="ORF">D104_07035</name>
</gene>
<protein>
    <submittedName>
        <fullName evidence="4">Uncharacterized protein</fullName>
    </submittedName>
</protein>
<feature type="domain" description="FecR protein" evidence="2">
    <location>
        <begin position="112"/>
        <end position="196"/>
    </location>
</feature>
<dbReference type="GO" id="GO:0016989">
    <property type="term" value="F:sigma factor antagonist activity"/>
    <property type="evidence" value="ECO:0007669"/>
    <property type="project" value="TreeGrafter"/>
</dbReference>
<dbReference type="Pfam" id="PF16220">
    <property type="entry name" value="DUF4880"/>
    <property type="match status" value="1"/>
</dbReference>
<dbReference type="InterPro" id="IPR032623">
    <property type="entry name" value="FecR_N"/>
</dbReference>
<dbReference type="Pfam" id="PF04773">
    <property type="entry name" value="FecR"/>
    <property type="match status" value="1"/>
</dbReference>
<proteinExistence type="predicted"/>
<dbReference type="PIRSF" id="PIRSF018266">
    <property type="entry name" value="FecR"/>
    <property type="match status" value="1"/>
</dbReference>
<dbReference type="PANTHER" id="PTHR30273:SF2">
    <property type="entry name" value="PROTEIN FECR"/>
    <property type="match status" value="1"/>
</dbReference>
<name>W1RW61_9GAMM</name>
<dbReference type="PATRIC" id="fig|1208321.3.peg.1389"/>
<dbReference type="AlphaFoldDB" id="W1RW61"/>
<dbReference type="PANTHER" id="PTHR30273">
    <property type="entry name" value="PERIPLASMIC SIGNAL SENSOR AND SIGMA FACTOR ACTIVATOR FECR-RELATED"/>
    <property type="match status" value="1"/>
</dbReference>
<dbReference type="InterPro" id="IPR006860">
    <property type="entry name" value="FecR"/>
</dbReference>
<dbReference type="STRING" id="1208321.D104_07035"/>
<dbReference type="EMBL" id="AYOZ01000010">
    <property type="protein sequence ID" value="ETI61045.1"/>
    <property type="molecule type" value="Genomic_DNA"/>
</dbReference>
<keyword evidence="1" id="KW-1133">Transmembrane helix</keyword>
<dbReference type="eggNOG" id="COG3712">
    <property type="taxonomic scope" value="Bacteria"/>
</dbReference>
<reference evidence="4 5" key="1">
    <citation type="journal article" date="2014" name="Genome Announc.">
        <title>Draft Genome Sequence of Marinomonas sp. Strain D104, a Polycyclic Aromatic Hydrocarbon-Degrading Bacterium from the Deep-Sea Sediment of the Arctic Ocean.</title>
        <authorList>
            <person name="Dong C."/>
            <person name="Bai X."/>
            <person name="Lai Q."/>
            <person name="Xie Y."/>
            <person name="Chen X."/>
            <person name="Shao Z."/>
        </authorList>
    </citation>
    <scope>NUCLEOTIDE SEQUENCE [LARGE SCALE GENOMIC DNA]</scope>
    <source>
        <strain evidence="4 5">D104</strain>
    </source>
</reference>
<accession>W1RW61</accession>
<evidence type="ECO:0000256" key="1">
    <source>
        <dbReference type="SAM" id="Phobius"/>
    </source>
</evidence>
<evidence type="ECO:0000259" key="2">
    <source>
        <dbReference type="Pfam" id="PF04773"/>
    </source>
</evidence>
<evidence type="ECO:0000313" key="4">
    <source>
        <dbReference type="EMBL" id="ETI61045.1"/>
    </source>
</evidence>
<evidence type="ECO:0000259" key="3">
    <source>
        <dbReference type="Pfam" id="PF16220"/>
    </source>
</evidence>
<feature type="domain" description="FecR N-terminal" evidence="3">
    <location>
        <begin position="12"/>
        <end position="49"/>
    </location>
</feature>
<keyword evidence="1" id="KW-0812">Transmembrane</keyword>